<protein>
    <submittedName>
        <fullName evidence="1">Rnase h domain-containing protein</fullName>
    </submittedName>
</protein>
<reference evidence="2" key="1">
    <citation type="journal article" date="2023" name="Hortic. Res.">
        <title>A chromosome-level phased genome enabling allele-level studies in sweet orange: a case study on citrus Huanglongbing tolerance.</title>
        <authorList>
            <person name="Wu B."/>
            <person name="Yu Q."/>
            <person name="Deng Z."/>
            <person name="Duan Y."/>
            <person name="Luo F."/>
            <person name="Gmitter F. Jr."/>
        </authorList>
    </citation>
    <scope>NUCLEOTIDE SEQUENCE [LARGE SCALE GENOMIC DNA]</scope>
    <source>
        <strain evidence="2">cv. Valencia</strain>
    </source>
</reference>
<evidence type="ECO:0000313" key="1">
    <source>
        <dbReference type="EMBL" id="KAH9783433.1"/>
    </source>
</evidence>
<name>A0ACB8MD86_CITSI</name>
<organism evidence="1 2">
    <name type="scientific">Citrus sinensis</name>
    <name type="common">Sweet orange</name>
    <name type="synonym">Citrus aurantium var. sinensis</name>
    <dbReference type="NCBI Taxonomy" id="2711"/>
    <lineage>
        <taxon>Eukaryota</taxon>
        <taxon>Viridiplantae</taxon>
        <taxon>Streptophyta</taxon>
        <taxon>Embryophyta</taxon>
        <taxon>Tracheophyta</taxon>
        <taxon>Spermatophyta</taxon>
        <taxon>Magnoliopsida</taxon>
        <taxon>eudicotyledons</taxon>
        <taxon>Gunneridae</taxon>
        <taxon>Pentapetalae</taxon>
        <taxon>rosids</taxon>
        <taxon>malvids</taxon>
        <taxon>Sapindales</taxon>
        <taxon>Rutaceae</taxon>
        <taxon>Aurantioideae</taxon>
        <taxon>Citrus</taxon>
    </lineage>
</organism>
<accession>A0ACB8MD86</accession>
<dbReference type="EMBL" id="CM039172">
    <property type="protein sequence ID" value="KAH9783433.1"/>
    <property type="molecule type" value="Genomic_DNA"/>
</dbReference>
<keyword evidence="2" id="KW-1185">Reference proteome</keyword>
<sequence length="303" mass="34138">MWRAAKNLLPTATNLWKRKVIMDPICKRCSCRSEDVFHTLLECKAARKVWKATEFYEEVKQMPHQDMLSFLQEMASKRTKKDVELIIAVCWAIWYCRNCFIFDGKDENPVISVARAAAIVESFKRVKISKDQAISRHGQISQQTWTAPPNGCFKVNVDAAVKVSEHKAGLGVVVRNSRGRVVAVAVQNVQFRGTVASMEAKAVLFGIETAQQVACVPMVIESDSKEVVDLSLNRKESKTEIDWIIAEIQTKLRIQSQASIQFAPRGCNIAAHSVAKKALEVENQCIWLENFPDHVSLLLSKFC</sequence>
<gene>
    <name evidence="1" type="ORF">KPL71_009313</name>
</gene>
<dbReference type="Proteomes" id="UP000829398">
    <property type="component" value="Chromosome 3"/>
</dbReference>
<comment type="caution">
    <text evidence="1">The sequence shown here is derived from an EMBL/GenBank/DDBJ whole genome shotgun (WGS) entry which is preliminary data.</text>
</comment>
<proteinExistence type="predicted"/>
<evidence type="ECO:0000313" key="2">
    <source>
        <dbReference type="Proteomes" id="UP000829398"/>
    </source>
</evidence>